<evidence type="ECO:0000256" key="6">
    <source>
        <dbReference type="SAM" id="SignalP"/>
    </source>
</evidence>
<keyword evidence="3 6" id="KW-0732">Signal</keyword>
<evidence type="ECO:0000256" key="5">
    <source>
        <dbReference type="ARBA" id="ARBA00023237"/>
    </source>
</evidence>
<accession>A0A089Q6C5</accession>
<dbReference type="PANTHER" id="PTHR38776:SF1">
    <property type="entry name" value="MLTA-INTERACTING PROTEIN-RELATED"/>
    <property type="match status" value="1"/>
</dbReference>
<protein>
    <submittedName>
        <fullName evidence="7">Structural protein MipA</fullName>
    </submittedName>
</protein>
<dbReference type="AlphaFoldDB" id="A0A089Q6C5"/>
<evidence type="ECO:0000256" key="4">
    <source>
        <dbReference type="ARBA" id="ARBA00023136"/>
    </source>
</evidence>
<evidence type="ECO:0000256" key="2">
    <source>
        <dbReference type="ARBA" id="ARBA00005722"/>
    </source>
</evidence>
<organism evidence="7 8">
    <name type="scientific">Cedecea neteri</name>
    <dbReference type="NCBI Taxonomy" id="158822"/>
    <lineage>
        <taxon>Bacteria</taxon>
        <taxon>Pseudomonadati</taxon>
        <taxon>Pseudomonadota</taxon>
        <taxon>Gammaproteobacteria</taxon>
        <taxon>Enterobacterales</taxon>
        <taxon>Enterobacteriaceae</taxon>
        <taxon>Cedecea</taxon>
    </lineage>
</organism>
<evidence type="ECO:0000313" key="8">
    <source>
        <dbReference type="Proteomes" id="UP000029481"/>
    </source>
</evidence>
<gene>
    <name evidence="7" type="ORF">JT31_20050</name>
</gene>
<keyword evidence="8" id="KW-1185">Reference proteome</keyword>
<proteinExistence type="inferred from homology"/>
<reference evidence="7 8" key="1">
    <citation type="submission" date="2014-09" db="EMBL/GenBank/DDBJ databases">
        <title>Cedecea neteri SSMD04 Genome Sequencing.</title>
        <authorList>
            <person name="Tan J.-Y."/>
        </authorList>
    </citation>
    <scope>NUCLEOTIDE SEQUENCE [LARGE SCALE GENOMIC DNA]</scope>
    <source>
        <strain evidence="7 8">SSMD04</strain>
    </source>
</reference>
<evidence type="ECO:0000313" key="7">
    <source>
        <dbReference type="EMBL" id="AIR06826.1"/>
    </source>
</evidence>
<feature type="signal peptide" evidence="6">
    <location>
        <begin position="1"/>
        <end position="21"/>
    </location>
</feature>
<dbReference type="PROSITE" id="PS51257">
    <property type="entry name" value="PROKAR_LIPOPROTEIN"/>
    <property type="match status" value="1"/>
</dbReference>
<dbReference type="GO" id="GO:0009279">
    <property type="term" value="C:cell outer membrane"/>
    <property type="evidence" value="ECO:0007669"/>
    <property type="project" value="UniProtKB-SubCell"/>
</dbReference>
<evidence type="ECO:0000256" key="1">
    <source>
        <dbReference type="ARBA" id="ARBA00004442"/>
    </source>
</evidence>
<comment type="similarity">
    <text evidence="2">Belongs to the MipA/OmpV family.</text>
</comment>
<sequence>MRKITGALLLSPLLIATSCPAANWSLGAQGGLYQTPYQTRHELRWALPYVGYDGRTWYLDGTEAGYNFINTDTLLLRAKVYYYDTLYRADTGQTPALRGLSNRNSTMMGGMTMQYTTPVGAFSATIAGDTLGVSNGVVANSAYIAMAQWGDFTLVPEAGMDFSNAQNTRYYYGISEKESAKTGLATWRPQSSIVPYAQLAMNYAWTPLWNTWAQFTQRFYPSTISDSPMVNKNNVRELTVGMSYTF</sequence>
<dbReference type="InterPro" id="IPR010583">
    <property type="entry name" value="MipA"/>
</dbReference>
<dbReference type="GO" id="GO:0009252">
    <property type="term" value="P:peptidoglycan biosynthetic process"/>
    <property type="evidence" value="ECO:0007669"/>
    <property type="project" value="TreeGrafter"/>
</dbReference>
<dbReference type="EMBL" id="CP009451">
    <property type="protein sequence ID" value="AIR06826.1"/>
    <property type="molecule type" value="Genomic_DNA"/>
</dbReference>
<comment type="subcellular location">
    <subcellularLocation>
        <location evidence="1">Cell outer membrane</location>
    </subcellularLocation>
</comment>
<dbReference type="RefSeq" id="WP_038481147.1">
    <property type="nucleotide sequence ID" value="NZ_CP009451.1"/>
</dbReference>
<feature type="chain" id="PRO_5001849152" evidence="6">
    <location>
        <begin position="22"/>
        <end position="246"/>
    </location>
</feature>
<dbReference type="KEGG" id="cnt:JT31_20050"/>
<name>A0A089Q6C5_9ENTR</name>
<dbReference type="Pfam" id="PF06629">
    <property type="entry name" value="MipA"/>
    <property type="match status" value="1"/>
</dbReference>
<dbReference type="Proteomes" id="UP000029481">
    <property type="component" value="Chromosome"/>
</dbReference>
<dbReference type="OrthoDB" id="8562138at2"/>
<dbReference type="PANTHER" id="PTHR38776">
    <property type="entry name" value="MLTA-INTERACTING PROTEIN-RELATED"/>
    <property type="match status" value="1"/>
</dbReference>
<keyword evidence="5" id="KW-0998">Cell outer membrane</keyword>
<keyword evidence="4" id="KW-0472">Membrane</keyword>
<evidence type="ECO:0000256" key="3">
    <source>
        <dbReference type="ARBA" id="ARBA00022729"/>
    </source>
</evidence>